<evidence type="ECO:0000313" key="3">
    <source>
        <dbReference type="EMBL" id="KAF2105165.1"/>
    </source>
</evidence>
<name>A0A6A5YDK9_9PLEO</name>
<feature type="coiled-coil region" evidence="1">
    <location>
        <begin position="109"/>
        <end position="136"/>
    </location>
</feature>
<keyword evidence="1" id="KW-0175">Coiled coil</keyword>
<dbReference type="EMBL" id="ML977415">
    <property type="protein sequence ID" value="KAF2105165.1"/>
    <property type="molecule type" value="Genomic_DNA"/>
</dbReference>
<keyword evidence="4" id="KW-1185">Reference proteome</keyword>
<organism evidence="3 4">
    <name type="scientific">Lophiotrema nucula</name>
    <dbReference type="NCBI Taxonomy" id="690887"/>
    <lineage>
        <taxon>Eukaryota</taxon>
        <taxon>Fungi</taxon>
        <taxon>Dikarya</taxon>
        <taxon>Ascomycota</taxon>
        <taxon>Pezizomycotina</taxon>
        <taxon>Dothideomycetes</taxon>
        <taxon>Pleosporomycetidae</taxon>
        <taxon>Pleosporales</taxon>
        <taxon>Lophiotremataceae</taxon>
        <taxon>Lophiotrema</taxon>
    </lineage>
</organism>
<feature type="region of interest" description="Disordered" evidence="2">
    <location>
        <begin position="1"/>
        <end position="39"/>
    </location>
</feature>
<accession>A0A6A5YDK9</accession>
<protein>
    <submittedName>
        <fullName evidence="3">Uncharacterized protein</fullName>
    </submittedName>
</protein>
<sequence length="402" mass="45663">MPILNRKRKHGASDETESAVANFDDRRAQENHSKRRKRDYALERLKVNRAKRDLESAARKEEDCVYVNVDLKQHRAARVFVECVPEDEAQSTTKGDYHLYNGYNQLKARRCAQENAEREEKQRALIERIKAGLKKQAENPLLKVKPIKIFQVVKCLKRSDDGIASRHRERLVSPDKTSFESLPKFHRALARNPVEQNTYTSWKSQPDKDFLADERPLTAYLDAVPEDFKLDLRSGEFVPKADARRCYCIVNEPMKAEPDEPRMDSNKPGLMKGKGLRRSVKDKYLIARDRRGYEIAVKAMQLKAAALKVFDADQVRRQTSKSYNQAKLAAKNTAERPRGAGSPSKKAAQGPSTRNIGGEKKVRLATTTAKPSGSQKQGRSRAAASSKRNGRRIDADNAYGRR</sequence>
<evidence type="ECO:0000313" key="4">
    <source>
        <dbReference type="Proteomes" id="UP000799770"/>
    </source>
</evidence>
<dbReference type="Proteomes" id="UP000799770">
    <property type="component" value="Unassembled WGS sequence"/>
</dbReference>
<feature type="region of interest" description="Disordered" evidence="2">
    <location>
        <begin position="321"/>
        <end position="402"/>
    </location>
</feature>
<feature type="compositionally biased region" description="Polar residues" evidence="2">
    <location>
        <begin position="365"/>
        <end position="377"/>
    </location>
</feature>
<dbReference type="AlphaFoldDB" id="A0A6A5YDK9"/>
<feature type="compositionally biased region" description="Basic residues" evidence="2">
    <location>
        <begin position="1"/>
        <end position="10"/>
    </location>
</feature>
<proteinExistence type="predicted"/>
<evidence type="ECO:0000256" key="1">
    <source>
        <dbReference type="SAM" id="Coils"/>
    </source>
</evidence>
<evidence type="ECO:0000256" key="2">
    <source>
        <dbReference type="SAM" id="MobiDB-lite"/>
    </source>
</evidence>
<reference evidence="3" key="1">
    <citation type="journal article" date="2020" name="Stud. Mycol.">
        <title>101 Dothideomycetes genomes: a test case for predicting lifestyles and emergence of pathogens.</title>
        <authorList>
            <person name="Haridas S."/>
            <person name="Albert R."/>
            <person name="Binder M."/>
            <person name="Bloem J."/>
            <person name="Labutti K."/>
            <person name="Salamov A."/>
            <person name="Andreopoulos B."/>
            <person name="Baker S."/>
            <person name="Barry K."/>
            <person name="Bills G."/>
            <person name="Bluhm B."/>
            <person name="Cannon C."/>
            <person name="Castanera R."/>
            <person name="Culley D."/>
            <person name="Daum C."/>
            <person name="Ezra D."/>
            <person name="Gonzalez J."/>
            <person name="Henrissat B."/>
            <person name="Kuo A."/>
            <person name="Liang C."/>
            <person name="Lipzen A."/>
            <person name="Lutzoni F."/>
            <person name="Magnuson J."/>
            <person name="Mondo S."/>
            <person name="Nolan M."/>
            <person name="Ohm R."/>
            <person name="Pangilinan J."/>
            <person name="Park H.-J."/>
            <person name="Ramirez L."/>
            <person name="Alfaro M."/>
            <person name="Sun H."/>
            <person name="Tritt A."/>
            <person name="Yoshinaga Y."/>
            <person name="Zwiers L.-H."/>
            <person name="Turgeon B."/>
            <person name="Goodwin S."/>
            <person name="Spatafora J."/>
            <person name="Crous P."/>
            <person name="Grigoriev I."/>
        </authorList>
    </citation>
    <scope>NUCLEOTIDE SEQUENCE</scope>
    <source>
        <strain evidence="3">CBS 627.86</strain>
    </source>
</reference>
<feature type="compositionally biased region" description="Basic and acidic residues" evidence="2">
    <location>
        <begin position="23"/>
        <end position="32"/>
    </location>
</feature>
<gene>
    <name evidence="3" type="ORF">BDV96DRAFT_655904</name>
</gene>